<gene>
    <name evidence="3" type="ORF">H0A62_02405</name>
</gene>
<feature type="domain" description="AMP-binding enzyme C-terminal" evidence="2">
    <location>
        <begin position="432"/>
        <end position="506"/>
    </location>
</feature>
<dbReference type="InterPro" id="IPR000873">
    <property type="entry name" value="AMP-dep_synth/lig_dom"/>
</dbReference>
<dbReference type="InterPro" id="IPR025110">
    <property type="entry name" value="AMP-bd_C"/>
</dbReference>
<name>A0A853H2Q9_9BURK</name>
<organism evidence="3 4">
    <name type="scientific">Pollutimonas harenae</name>
    <dbReference type="NCBI Taxonomy" id="657015"/>
    <lineage>
        <taxon>Bacteria</taxon>
        <taxon>Pseudomonadati</taxon>
        <taxon>Pseudomonadota</taxon>
        <taxon>Betaproteobacteria</taxon>
        <taxon>Burkholderiales</taxon>
        <taxon>Alcaligenaceae</taxon>
        <taxon>Pollutimonas</taxon>
    </lineage>
</organism>
<feature type="domain" description="AMP-dependent synthetase/ligase" evidence="1">
    <location>
        <begin position="18"/>
        <end position="381"/>
    </location>
</feature>
<reference evidence="3 4" key="1">
    <citation type="submission" date="2020-07" db="EMBL/GenBank/DDBJ databases">
        <title>Taxonomic revisions and descriptions of new bacterial species based on genomic comparisons in the high-G+C-content subgroup of the family Alcaligenaceae.</title>
        <authorList>
            <person name="Szabo A."/>
            <person name="Felfoldi T."/>
        </authorList>
    </citation>
    <scope>NUCLEOTIDE SEQUENCE [LARGE SCALE GENOMIC DNA]</scope>
    <source>
        <strain evidence="3 4">DSM 25667</strain>
    </source>
</reference>
<evidence type="ECO:0000313" key="4">
    <source>
        <dbReference type="Proteomes" id="UP000554144"/>
    </source>
</evidence>
<evidence type="ECO:0000259" key="1">
    <source>
        <dbReference type="Pfam" id="PF00501"/>
    </source>
</evidence>
<dbReference type="InterPro" id="IPR042099">
    <property type="entry name" value="ANL_N_sf"/>
</dbReference>
<dbReference type="RefSeq" id="WP_167667245.1">
    <property type="nucleotide sequence ID" value="NZ_JACCEV010000001.1"/>
</dbReference>
<dbReference type="SUPFAM" id="SSF56801">
    <property type="entry name" value="Acetyl-CoA synthetase-like"/>
    <property type="match status" value="1"/>
</dbReference>
<keyword evidence="3" id="KW-0436">Ligase</keyword>
<dbReference type="Pfam" id="PF00501">
    <property type="entry name" value="AMP-binding"/>
    <property type="match status" value="1"/>
</dbReference>
<proteinExistence type="predicted"/>
<dbReference type="EMBL" id="JACCEV010000001">
    <property type="protein sequence ID" value="NYT84444.1"/>
    <property type="molecule type" value="Genomic_DNA"/>
</dbReference>
<dbReference type="Gene3D" id="3.40.50.12780">
    <property type="entry name" value="N-terminal domain of ligase-like"/>
    <property type="match status" value="1"/>
</dbReference>
<evidence type="ECO:0000259" key="2">
    <source>
        <dbReference type="Pfam" id="PF13193"/>
    </source>
</evidence>
<dbReference type="PANTHER" id="PTHR43767:SF1">
    <property type="entry name" value="NONRIBOSOMAL PEPTIDE SYNTHASE PES1 (EUROFUNG)-RELATED"/>
    <property type="match status" value="1"/>
</dbReference>
<dbReference type="InterPro" id="IPR045851">
    <property type="entry name" value="AMP-bd_C_sf"/>
</dbReference>
<accession>A0A853H2Q9</accession>
<dbReference type="Gene3D" id="3.30.300.30">
    <property type="match status" value="1"/>
</dbReference>
<evidence type="ECO:0000313" key="3">
    <source>
        <dbReference type="EMBL" id="NYT84444.1"/>
    </source>
</evidence>
<dbReference type="PANTHER" id="PTHR43767">
    <property type="entry name" value="LONG-CHAIN-FATTY-ACID--COA LIGASE"/>
    <property type="match status" value="1"/>
</dbReference>
<dbReference type="GO" id="GO:0016878">
    <property type="term" value="F:acid-thiol ligase activity"/>
    <property type="evidence" value="ECO:0007669"/>
    <property type="project" value="UniProtKB-ARBA"/>
</dbReference>
<dbReference type="Proteomes" id="UP000554144">
    <property type="component" value="Unassembled WGS sequence"/>
</dbReference>
<dbReference type="InterPro" id="IPR050237">
    <property type="entry name" value="ATP-dep_AMP-bd_enzyme"/>
</dbReference>
<keyword evidence="4" id="KW-1185">Reference proteome</keyword>
<dbReference type="AlphaFoldDB" id="A0A853H2Q9"/>
<protein>
    <submittedName>
        <fullName evidence="3">Acyl--CoA ligase</fullName>
    </submittedName>
</protein>
<comment type="caution">
    <text evidence="3">The sequence shown here is derived from an EMBL/GenBank/DDBJ whole genome shotgun (WGS) entry which is preliminary data.</text>
</comment>
<dbReference type="Pfam" id="PF13193">
    <property type="entry name" value="AMP-binding_C"/>
    <property type="match status" value="1"/>
</dbReference>
<sequence>MSRYNELKGLTVPELIYRRAQQYPFKLALSTRSHYGYRDRLSYSQLALRMDGMARALLSRGVKPGDRVALLLSNDAVREAVLTAVGCYRMGAIVVPVNTRSADDELAYAFGLVDPAFVVTTPDALERVNKTCPKARVLQLQPTPYDSDAWPDPEQEFHDIELPPLGSPEDTTVLLFTSGTTARSKAVMHCHRSQLYCGYAIGTAIGIHDQDTYQGAWPIFTSSVLNMACMVSWVTGAGAVLEESSIDNAGRLRLIETEGTSVYHGVTSPLNFMIDEYVRGKYDLSRVRRIGYGGAAMPAEVIEKFATRLPWADQVHIWGMTETGPAGTFLPPWYLPRKAGCIGGPMPGCAVRVVDEEGKSVPVGETGEIAFSGPPMAQGYFSNPEATAEAFVDGWVLTGDIGRFDEEGHLHFVDRKKDVVNRGGLKIASAAVEEVIYRYKSVQEAAVVAIPHAGLGEDLAGCVVARPGEVIDTQALREHCARHLADYEVPRRWFVLDALPKNPMGKILKRELRASLLELIEQDHQQS</sequence>